<dbReference type="AlphaFoldDB" id="A0A5B6V9H6"/>
<accession>A0A5B6V9H6</accession>
<evidence type="ECO:0000313" key="2">
    <source>
        <dbReference type="Proteomes" id="UP000325315"/>
    </source>
</evidence>
<reference evidence="1" key="1">
    <citation type="submission" date="2019-08" db="EMBL/GenBank/DDBJ databases">
        <authorList>
            <person name="Liu F."/>
        </authorList>
    </citation>
    <scope>NUCLEOTIDE SEQUENCE [LARGE SCALE GENOMIC DNA]</scope>
    <source>
        <strain evidence="1">PA1801</strain>
        <tissue evidence="1">Leaf</tissue>
    </source>
</reference>
<dbReference type="EMBL" id="SMMG02000007">
    <property type="protein sequence ID" value="KAA3465840.1"/>
    <property type="molecule type" value="Genomic_DNA"/>
</dbReference>
<evidence type="ECO:0000313" key="1">
    <source>
        <dbReference type="EMBL" id="KAA3465840.1"/>
    </source>
</evidence>
<gene>
    <name evidence="1" type="ORF">EPI10_000977</name>
</gene>
<comment type="caution">
    <text evidence="1">The sequence shown here is derived from an EMBL/GenBank/DDBJ whole genome shotgun (WGS) entry which is preliminary data.</text>
</comment>
<protein>
    <submittedName>
        <fullName evidence="1">Retrotransposon gag protein</fullName>
    </submittedName>
</protein>
<proteinExistence type="predicted"/>
<sequence length="124" mass="14986">MVVIPNRKDWSSRFHKAIWTPLGMSPFKLIYRKPYHLPVELKHKTYWAIKKLNTDWHAIGTHCLLELNEMENFQAQAYENDKLYKEKIKQWHDNKILPREFVLGQHVLLFNSRLKLFLGKLKSR</sequence>
<dbReference type="OrthoDB" id="998749at2759"/>
<name>A0A5B6V9H6_9ROSI</name>
<dbReference type="Proteomes" id="UP000325315">
    <property type="component" value="Unassembled WGS sequence"/>
</dbReference>
<organism evidence="1 2">
    <name type="scientific">Gossypium australe</name>
    <dbReference type="NCBI Taxonomy" id="47621"/>
    <lineage>
        <taxon>Eukaryota</taxon>
        <taxon>Viridiplantae</taxon>
        <taxon>Streptophyta</taxon>
        <taxon>Embryophyta</taxon>
        <taxon>Tracheophyta</taxon>
        <taxon>Spermatophyta</taxon>
        <taxon>Magnoliopsida</taxon>
        <taxon>eudicotyledons</taxon>
        <taxon>Gunneridae</taxon>
        <taxon>Pentapetalae</taxon>
        <taxon>rosids</taxon>
        <taxon>malvids</taxon>
        <taxon>Malvales</taxon>
        <taxon>Malvaceae</taxon>
        <taxon>Malvoideae</taxon>
        <taxon>Gossypium</taxon>
    </lineage>
</organism>
<keyword evidence="2" id="KW-1185">Reference proteome</keyword>